<organism evidence="3 4">
    <name type="scientific">Cryptosporangium minutisporangium</name>
    <dbReference type="NCBI Taxonomy" id="113569"/>
    <lineage>
        <taxon>Bacteria</taxon>
        <taxon>Bacillati</taxon>
        <taxon>Actinomycetota</taxon>
        <taxon>Actinomycetes</taxon>
        <taxon>Cryptosporangiales</taxon>
        <taxon>Cryptosporangiaceae</taxon>
        <taxon>Cryptosporangium</taxon>
    </lineage>
</organism>
<accession>A0ABP6T809</accession>
<evidence type="ECO:0000313" key="3">
    <source>
        <dbReference type="EMBL" id="GAA3394586.1"/>
    </source>
</evidence>
<proteinExistence type="predicted"/>
<dbReference type="PROSITE" id="PS51677">
    <property type="entry name" value="NODB"/>
    <property type="match status" value="1"/>
</dbReference>
<feature type="signal peptide" evidence="1">
    <location>
        <begin position="1"/>
        <end position="27"/>
    </location>
</feature>
<dbReference type="InterPro" id="IPR011330">
    <property type="entry name" value="Glyco_hydro/deAcase_b/a-brl"/>
</dbReference>
<comment type="caution">
    <text evidence="3">The sequence shown here is derived from an EMBL/GenBank/DDBJ whole genome shotgun (WGS) entry which is preliminary data.</text>
</comment>
<feature type="chain" id="PRO_5046492528" evidence="1">
    <location>
        <begin position="28"/>
        <end position="246"/>
    </location>
</feature>
<gene>
    <name evidence="3" type="ORF">GCM10020369_64580</name>
</gene>
<reference evidence="4" key="1">
    <citation type="journal article" date="2019" name="Int. J. Syst. Evol. Microbiol.">
        <title>The Global Catalogue of Microorganisms (GCM) 10K type strain sequencing project: providing services to taxonomists for standard genome sequencing and annotation.</title>
        <authorList>
            <consortium name="The Broad Institute Genomics Platform"/>
            <consortium name="The Broad Institute Genome Sequencing Center for Infectious Disease"/>
            <person name="Wu L."/>
            <person name="Ma J."/>
        </authorList>
    </citation>
    <scope>NUCLEOTIDE SEQUENCE [LARGE SCALE GENOMIC DNA]</scope>
    <source>
        <strain evidence="4">JCM 9458</strain>
    </source>
</reference>
<evidence type="ECO:0000256" key="1">
    <source>
        <dbReference type="SAM" id="SignalP"/>
    </source>
</evidence>
<sequence length="246" mass="26020">MTRRIRTALLGLTAALVLVLATGGSAAAGEPATARASAQSVTTAAPKPILVPASTPYRRTGSSAVALTFDDGPDPRWTPQVLNLLRQHRVKATFCLVGANVKAHPSLVRKIAADGHALCNHTMRHDLNLKKKSRAAILADLRETSALITRASGGVVPKYFRAPGGNWSGVIVSVARSLGMASIGWTVDPRDWTKPPASTIVSRVRASMAPGVIVLMHDGGGDRSRTVAACKVLLPDLSSRYRLVRL</sequence>
<dbReference type="InterPro" id="IPR006311">
    <property type="entry name" value="TAT_signal"/>
</dbReference>
<keyword evidence="1" id="KW-0732">Signal</keyword>
<dbReference type="Pfam" id="PF01522">
    <property type="entry name" value="Polysacc_deac_1"/>
    <property type="match status" value="1"/>
</dbReference>
<dbReference type="CDD" id="cd10917">
    <property type="entry name" value="CE4_NodB_like_6s_7s"/>
    <property type="match status" value="1"/>
</dbReference>
<evidence type="ECO:0000259" key="2">
    <source>
        <dbReference type="PROSITE" id="PS51677"/>
    </source>
</evidence>
<protein>
    <submittedName>
        <fullName evidence="3">Polysaccharide deacetylase family protein</fullName>
    </submittedName>
</protein>
<dbReference type="PANTHER" id="PTHR10587">
    <property type="entry name" value="GLYCOSYL TRANSFERASE-RELATED"/>
    <property type="match status" value="1"/>
</dbReference>
<dbReference type="SUPFAM" id="SSF88713">
    <property type="entry name" value="Glycoside hydrolase/deacetylase"/>
    <property type="match status" value="1"/>
</dbReference>
<keyword evidence="4" id="KW-1185">Reference proteome</keyword>
<name>A0ABP6T809_9ACTN</name>
<feature type="domain" description="NodB homology" evidence="2">
    <location>
        <begin position="63"/>
        <end position="246"/>
    </location>
</feature>
<dbReference type="Proteomes" id="UP001501676">
    <property type="component" value="Unassembled WGS sequence"/>
</dbReference>
<dbReference type="EMBL" id="BAAAYN010000044">
    <property type="protein sequence ID" value="GAA3394586.1"/>
    <property type="molecule type" value="Genomic_DNA"/>
</dbReference>
<dbReference type="PROSITE" id="PS51318">
    <property type="entry name" value="TAT"/>
    <property type="match status" value="1"/>
</dbReference>
<evidence type="ECO:0000313" key="4">
    <source>
        <dbReference type="Proteomes" id="UP001501676"/>
    </source>
</evidence>
<dbReference type="InterPro" id="IPR050248">
    <property type="entry name" value="Polysacc_deacetylase_ArnD"/>
</dbReference>
<dbReference type="InterPro" id="IPR002509">
    <property type="entry name" value="NODB_dom"/>
</dbReference>
<dbReference type="Gene3D" id="3.20.20.370">
    <property type="entry name" value="Glycoside hydrolase/deacetylase"/>
    <property type="match status" value="1"/>
</dbReference>
<dbReference type="RefSeq" id="WP_345732030.1">
    <property type="nucleotide sequence ID" value="NZ_BAAAYN010000044.1"/>
</dbReference>